<dbReference type="InterPro" id="IPR001015">
    <property type="entry name" value="Ferrochelatase"/>
</dbReference>
<dbReference type="InterPro" id="IPR033659">
    <property type="entry name" value="Ferrochelatase_N"/>
</dbReference>
<comment type="pathway">
    <text evidence="1 7">Porphyrin-containing compound metabolism; protoheme biosynthesis.</text>
</comment>
<dbReference type="GO" id="GO:0016829">
    <property type="term" value="F:lyase activity"/>
    <property type="evidence" value="ECO:0007669"/>
    <property type="project" value="UniProtKB-KW"/>
</dbReference>
<dbReference type="EMBL" id="CP107020">
    <property type="protein sequence ID" value="UYG17918.1"/>
    <property type="molecule type" value="Genomic_DNA"/>
</dbReference>
<comment type="similarity">
    <text evidence="7 8">Belongs to the ferrochelatase family.</text>
</comment>
<feature type="binding site" evidence="7">
    <location>
        <position position="344"/>
    </location>
    <ligand>
        <name>Fe(2+)</name>
        <dbReference type="ChEBI" id="CHEBI:29033"/>
    </ligand>
</feature>
<evidence type="ECO:0000256" key="1">
    <source>
        <dbReference type="ARBA" id="ARBA00004744"/>
    </source>
</evidence>
<dbReference type="Proteomes" id="UP001164305">
    <property type="component" value="Chromosome"/>
</dbReference>
<comment type="subcellular location">
    <subcellularLocation>
        <location evidence="7">Cytoplasm</location>
    </subcellularLocation>
</comment>
<sequence length="453" mass="48138">MSIHTAAQATASADPEPIEAESLEATSSESGTAEAVASIARTPAPAPYDAILFASFGGPEGQDDVLPFLRNVTRGRGIPDERLEEVAGHYRALGGRSPINDQNRAMIAALEKELEGRLIDLPVYWGNRNWEPYTGDAIASLHADGHRRVLALVTSAYSSYSGCRQYREDFALGLEQHGLFGEVTVDKVPSYFDQRGFLEPVADGVRTAIAELRAEGHAPEHIEILFSTHSIPLTMSRTSGPPMSGSTDPQVAEGGWYVAQHLTACRWVIEQLAADDDDAASADVVDAETTAVPSWQLVYQSRSGAPHIPWLEPDINDVIGTLAADGGKTAVIVVPIGFVTDHVEVIWDLDTEAKETAAEHHLGFRRVATSGTDPRFIAMLADLIEQHLVPGTTRVPAVGCGVPVGTCGRTCCQAARSADARPDPTAQPLEDIAAGLRAATAAQAAAASEARPA</sequence>
<feature type="binding site" evidence="7">
    <location>
        <position position="166"/>
    </location>
    <ligand>
        <name>Fe-coproporphyrin III</name>
        <dbReference type="ChEBI" id="CHEBI:68438"/>
    </ligand>
</feature>
<keyword evidence="5 7" id="KW-0627">Porphyrin biosynthesis</keyword>
<proteinExistence type="inferred from homology"/>
<keyword evidence="7" id="KW-0479">Metal-binding</keyword>
<accession>A0ABY6G3Z4</accession>
<evidence type="ECO:0000313" key="10">
    <source>
        <dbReference type="Proteomes" id="UP001164305"/>
    </source>
</evidence>
<dbReference type="Pfam" id="PF00762">
    <property type="entry name" value="Ferrochelatase"/>
    <property type="match status" value="1"/>
</dbReference>
<keyword evidence="7" id="KW-0963">Cytoplasm</keyword>
<evidence type="ECO:0000256" key="2">
    <source>
        <dbReference type="ARBA" id="ARBA00023004"/>
    </source>
</evidence>
<evidence type="ECO:0000256" key="3">
    <source>
        <dbReference type="ARBA" id="ARBA00023133"/>
    </source>
</evidence>
<dbReference type="HAMAP" id="MF_00323">
    <property type="entry name" value="Ferrochelatase"/>
    <property type="match status" value="1"/>
</dbReference>
<feature type="binding site" evidence="7">
    <location>
        <position position="229"/>
    </location>
    <ligand>
        <name>Fe(2+)</name>
        <dbReference type="ChEBI" id="CHEBI:29033"/>
    </ligand>
</feature>
<organism evidence="9 10">
    <name type="scientific">Brachybacterium huguangmaarense</name>
    <dbReference type="NCBI Taxonomy" id="1652028"/>
    <lineage>
        <taxon>Bacteria</taxon>
        <taxon>Bacillati</taxon>
        <taxon>Actinomycetota</taxon>
        <taxon>Actinomycetes</taxon>
        <taxon>Micrococcales</taxon>
        <taxon>Dermabacteraceae</taxon>
        <taxon>Brachybacterium</taxon>
    </lineage>
</organism>
<dbReference type="EC" id="4.99.1.9" evidence="7"/>
<gene>
    <name evidence="7" type="primary">cpfC</name>
    <name evidence="9" type="ORF">BRM3_05730</name>
</gene>
<comment type="function">
    <text evidence="7">Involved in coproporphyrin-dependent heme b biosynthesis. Catalyzes the insertion of ferrous iron into coproporphyrin III to form Fe-coproporphyrin III.</text>
</comment>
<name>A0ABY6G3Z4_9MICO</name>
<evidence type="ECO:0000256" key="5">
    <source>
        <dbReference type="ARBA" id="ARBA00023244"/>
    </source>
</evidence>
<dbReference type="RefSeq" id="WP_263595125.1">
    <property type="nucleotide sequence ID" value="NZ_CP107020.1"/>
</dbReference>
<dbReference type="PANTHER" id="PTHR11108">
    <property type="entry name" value="FERROCHELATASE"/>
    <property type="match status" value="1"/>
</dbReference>
<keyword evidence="3 7" id="KW-0350">Heme biosynthesis</keyword>
<evidence type="ECO:0000256" key="4">
    <source>
        <dbReference type="ARBA" id="ARBA00023239"/>
    </source>
</evidence>
<dbReference type="NCBIfam" id="NF000689">
    <property type="entry name" value="PRK00035.2-1"/>
    <property type="match status" value="1"/>
</dbReference>
<dbReference type="CDD" id="cd03411">
    <property type="entry name" value="Ferrochelatase_N"/>
    <property type="match status" value="1"/>
</dbReference>
<dbReference type="InterPro" id="IPR033644">
    <property type="entry name" value="Ferrochelatase_C"/>
</dbReference>
<comment type="catalytic activity">
    <reaction evidence="6">
        <text>Fe-coproporphyrin III + 2 H(+) = coproporphyrin III + Fe(2+)</text>
        <dbReference type="Rhea" id="RHEA:49572"/>
        <dbReference type="ChEBI" id="CHEBI:15378"/>
        <dbReference type="ChEBI" id="CHEBI:29033"/>
        <dbReference type="ChEBI" id="CHEBI:68438"/>
        <dbReference type="ChEBI" id="CHEBI:131725"/>
        <dbReference type="EC" id="4.99.1.9"/>
    </reaction>
    <physiologicalReaction direction="right-to-left" evidence="6">
        <dbReference type="Rhea" id="RHEA:49574"/>
    </physiologicalReaction>
</comment>
<comment type="caution">
    <text evidence="7">Lacks conserved residue(s) required for the propagation of feature annotation.</text>
</comment>
<evidence type="ECO:0000313" key="9">
    <source>
        <dbReference type="EMBL" id="UYG17918.1"/>
    </source>
</evidence>
<keyword evidence="4 7" id="KW-0456">Lyase</keyword>
<evidence type="ECO:0000256" key="6">
    <source>
        <dbReference type="ARBA" id="ARBA00024536"/>
    </source>
</evidence>
<evidence type="ECO:0000256" key="8">
    <source>
        <dbReference type="RuleBase" id="RU004185"/>
    </source>
</evidence>
<evidence type="ECO:0000256" key="7">
    <source>
        <dbReference type="HAMAP-Rule" id="MF_00323"/>
    </source>
</evidence>
<dbReference type="SUPFAM" id="SSF53800">
    <property type="entry name" value="Chelatase"/>
    <property type="match status" value="1"/>
</dbReference>
<dbReference type="PANTHER" id="PTHR11108:SF1">
    <property type="entry name" value="FERROCHELATASE, MITOCHONDRIAL"/>
    <property type="match status" value="1"/>
</dbReference>
<dbReference type="CDD" id="cd00419">
    <property type="entry name" value="Ferrochelatase_C"/>
    <property type="match status" value="1"/>
</dbReference>
<keyword evidence="10" id="KW-1185">Reference proteome</keyword>
<keyword evidence="2 7" id="KW-0408">Iron</keyword>
<feature type="binding site" evidence="7">
    <location>
        <position position="97"/>
    </location>
    <ligand>
        <name>Fe-coproporphyrin III</name>
        <dbReference type="ChEBI" id="CHEBI:68438"/>
    </ligand>
</feature>
<reference evidence="9" key="1">
    <citation type="submission" date="2022-10" db="EMBL/GenBank/DDBJ databases">
        <title>Whole-Genome Sequencing of Brachybacterium huguangmaarense BRM-3, Isolated from Betula schmidtii.</title>
        <authorList>
            <person name="Haam D."/>
        </authorList>
    </citation>
    <scope>NUCLEOTIDE SEQUENCE</scope>
    <source>
        <strain evidence="9">BRM-3</strain>
    </source>
</reference>
<protein>
    <recommendedName>
        <fullName evidence="7">Coproporphyrin III ferrochelatase</fullName>
        <ecNumber evidence="7">4.99.1.9</ecNumber>
    </recommendedName>
</protein>
<dbReference type="Gene3D" id="3.40.50.1400">
    <property type="match status" value="2"/>
</dbReference>